<evidence type="ECO:0000313" key="2">
    <source>
        <dbReference type="EMBL" id="MCK8485953.1"/>
    </source>
</evidence>
<feature type="transmembrane region" description="Helical" evidence="1">
    <location>
        <begin position="38"/>
        <end position="60"/>
    </location>
</feature>
<gene>
    <name evidence="2" type="ORF">M0651_02070</name>
</gene>
<evidence type="ECO:0000256" key="1">
    <source>
        <dbReference type="SAM" id="Phobius"/>
    </source>
</evidence>
<accession>A0A9X1XVX2</accession>
<dbReference type="NCBIfam" id="NF042414">
    <property type="entry name" value="CLC_0170_fam"/>
    <property type="match status" value="1"/>
</dbReference>
<keyword evidence="1" id="KW-0812">Transmembrane</keyword>
<comment type="caution">
    <text evidence="2">The sequence shown here is derived from an EMBL/GenBank/DDBJ whole genome shotgun (WGS) entry which is preliminary data.</text>
</comment>
<name>A0A9X1XVX2_9BACL</name>
<protein>
    <submittedName>
        <fullName evidence="2">Uncharacterized protein</fullName>
    </submittedName>
</protein>
<reference evidence="2" key="1">
    <citation type="submission" date="2022-04" db="EMBL/GenBank/DDBJ databases">
        <authorList>
            <person name="Seo M.-J."/>
        </authorList>
    </citation>
    <scope>NUCLEOTIDE SEQUENCE</scope>
    <source>
        <strain evidence="2">MBLB2552</strain>
    </source>
</reference>
<evidence type="ECO:0000313" key="3">
    <source>
        <dbReference type="Proteomes" id="UP001139534"/>
    </source>
</evidence>
<dbReference type="RefSeq" id="WP_248550177.1">
    <property type="nucleotide sequence ID" value="NZ_JALPRK010000001.1"/>
</dbReference>
<keyword evidence="1" id="KW-1133">Transmembrane helix</keyword>
<organism evidence="2 3">
    <name type="scientific">Paenibacillus mellifer</name>
    <dbReference type="NCBI Taxonomy" id="2937794"/>
    <lineage>
        <taxon>Bacteria</taxon>
        <taxon>Bacillati</taxon>
        <taxon>Bacillota</taxon>
        <taxon>Bacilli</taxon>
        <taxon>Bacillales</taxon>
        <taxon>Paenibacillaceae</taxon>
        <taxon>Paenibacillus</taxon>
    </lineage>
</organism>
<dbReference type="Proteomes" id="UP001139534">
    <property type="component" value="Unassembled WGS sequence"/>
</dbReference>
<dbReference type="InterPro" id="IPR049971">
    <property type="entry name" value="CLC_0170-like"/>
</dbReference>
<dbReference type="AlphaFoldDB" id="A0A9X1XVX2"/>
<feature type="transmembrane region" description="Helical" evidence="1">
    <location>
        <begin position="6"/>
        <end position="26"/>
    </location>
</feature>
<proteinExistence type="predicted"/>
<keyword evidence="3" id="KW-1185">Reference proteome</keyword>
<dbReference type="EMBL" id="JALPRK010000001">
    <property type="protein sequence ID" value="MCK8485953.1"/>
    <property type="molecule type" value="Genomic_DNA"/>
</dbReference>
<sequence>MYRVLAYTSALSLFSGLVLLLVDHRVYKVRQMPKEQKYARIFGWAQLSLAIVSFLMSLLMQ</sequence>
<keyword evidence="1" id="KW-0472">Membrane</keyword>